<protein>
    <submittedName>
        <fullName evidence="1">Uncharacterized protein</fullName>
    </submittedName>
</protein>
<sequence length="72" mass="7731">MPGEPAPRGQPLQRAAARSTLRCSAAVKNGVFRGNRYRHSKRYGAAVSVSAVTFTEDWWADAGNLVRPAAAC</sequence>
<accession>A6WE88</accession>
<dbReference type="HOGENOM" id="CLU_2717011_0_0_11"/>
<keyword evidence="2" id="KW-1185">Reference proteome</keyword>
<gene>
    <name evidence="1" type="ordered locus">Krad_3664</name>
</gene>
<evidence type="ECO:0000313" key="2">
    <source>
        <dbReference type="Proteomes" id="UP000001116"/>
    </source>
</evidence>
<dbReference type="AlphaFoldDB" id="A6WE88"/>
<name>A6WE88_KINRD</name>
<dbReference type="KEGG" id="kra:Krad_3664"/>
<proteinExistence type="predicted"/>
<organism evidence="1 2">
    <name type="scientific">Kineococcus radiotolerans (strain ATCC BAA-149 / DSM 14245 / SRS30216)</name>
    <dbReference type="NCBI Taxonomy" id="266940"/>
    <lineage>
        <taxon>Bacteria</taxon>
        <taxon>Bacillati</taxon>
        <taxon>Actinomycetota</taxon>
        <taxon>Actinomycetes</taxon>
        <taxon>Kineosporiales</taxon>
        <taxon>Kineosporiaceae</taxon>
        <taxon>Kineococcus</taxon>
    </lineage>
</organism>
<dbReference type="Proteomes" id="UP000001116">
    <property type="component" value="Chromosome"/>
</dbReference>
<dbReference type="EMBL" id="CP000750">
    <property type="protein sequence ID" value="ABS05127.1"/>
    <property type="molecule type" value="Genomic_DNA"/>
</dbReference>
<dbReference type="STRING" id="266940.Krad_3664"/>
<reference evidence="2" key="1">
    <citation type="journal article" date="2008" name="PLoS ONE">
        <title>Survival in nuclear waste, extreme resistance, and potential applications gleaned from the genome sequence of Kineococcus radiotolerans SRS30216.</title>
        <authorList>
            <person name="Bagwell C.E."/>
            <person name="Bhat S."/>
            <person name="Hawkins G.M."/>
            <person name="Smith B.W."/>
            <person name="Biswas T."/>
            <person name="Hoover T.R."/>
            <person name="Saunders E."/>
            <person name="Han C.S."/>
            <person name="Tsodikov O.V."/>
            <person name="Shimkets L.J."/>
        </authorList>
    </citation>
    <scope>NUCLEOTIDE SEQUENCE [LARGE SCALE GENOMIC DNA]</scope>
    <source>
        <strain evidence="2">ATCC BAA-149 / DSM 14245 / SRS30216</strain>
    </source>
</reference>
<evidence type="ECO:0000313" key="1">
    <source>
        <dbReference type="EMBL" id="ABS05127.1"/>
    </source>
</evidence>